<keyword evidence="2" id="KW-1185">Reference proteome</keyword>
<dbReference type="Proteomes" id="UP000507470">
    <property type="component" value="Unassembled WGS sequence"/>
</dbReference>
<dbReference type="EMBL" id="CACVKT020002303">
    <property type="protein sequence ID" value="CAC5377284.1"/>
    <property type="molecule type" value="Genomic_DNA"/>
</dbReference>
<evidence type="ECO:0000313" key="1">
    <source>
        <dbReference type="EMBL" id="CAC5377284.1"/>
    </source>
</evidence>
<protein>
    <submittedName>
        <fullName evidence="1">Uncharacterized protein</fullName>
    </submittedName>
</protein>
<evidence type="ECO:0000313" key="2">
    <source>
        <dbReference type="Proteomes" id="UP000507470"/>
    </source>
</evidence>
<reference evidence="1 2" key="1">
    <citation type="submission" date="2020-06" db="EMBL/GenBank/DDBJ databases">
        <authorList>
            <person name="Li R."/>
            <person name="Bekaert M."/>
        </authorList>
    </citation>
    <scope>NUCLEOTIDE SEQUENCE [LARGE SCALE GENOMIC DNA]</scope>
    <source>
        <strain evidence="2">wild</strain>
    </source>
</reference>
<name>A0A6J8B293_MYTCO</name>
<accession>A0A6J8B293</accession>
<organism evidence="1 2">
    <name type="scientific">Mytilus coruscus</name>
    <name type="common">Sea mussel</name>
    <dbReference type="NCBI Taxonomy" id="42192"/>
    <lineage>
        <taxon>Eukaryota</taxon>
        <taxon>Metazoa</taxon>
        <taxon>Spiralia</taxon>
        <taxon>Lophotrochozoa</taxon>
        <taxon>Mollusca</taxon>
        <taxon>Bivalvia</taxon>
        <taxon>Autobranchia</taxon>
        <taxon>Pteriomorphia</taxon>
        <taxon>Mytilida</taxon>
        <taxon>Mytiloidea</taxon>
        <taxon>Mytilidae</taxon>
        <taxon>Mytilinae</taxon>
        <taxon>Mytilus</taxon>
    </lineage>
</organism>
<dbReference type="AlphaFoldDB" id="A0A6J8B293"/>
<sequence>MSTNAYNIVNKLSFAKLMRTAYEKSFKRSNIVSGFEATGIVDWNPLAIPVSAFATASSFDNPDIELDESERELLGDNHPLLWVVRKVTSATSEPVVSHTATAVSLATAVVSQACTRTNDLSTPSTQNIPSATVVSPSIPCPLGASTLPVQVIPTYFYSPNHTGDHQTLVNFNDSFDVNVTSDTDPFMTDILSDNDAVEILASLTDSSSSQTAPAIVELQSSNKWSGTWNEDLDNIFSVKSTNEGKPKP</sequence>
<proteinExistence type="predicted"/>
<gene>
    <name evidence="1" type="ORF">MCOR_13607</name>
</gene>